<dbReference type="GO" id="GO:0008531">
    <property type="term" value="F:riboflavin kinase activity"/>
    <property type="evidence" value="ECO:0007669"/>
    <property type="project" value="InterPro"/>
</dbReference>
<name>A0A8T4L7B3_9ARCH</name>
<evidence type="ECO:0000259" key="18">
    <source>
        <dbReference type="Pfam" id="PF01982"/>
    </source>
</evidence>
<evidence type="ECO:0000256" key="10">
    <source>
        <dbReference type="ARBA" id="ARBA00022723"/>
    </source>
</evidence>
<dbReference type="GO" id="GO:0009231">
    <property type="term" value="P:riboflavin biosynthetic process"/>
    <property type="evidence" value="ECO:0007669"/>
    <property type="project" value="InterPro"/>
</dbReference>
<evidence type="ECO:0000256" key="9">
    <source>
        <dbReference type="ARBA" id="ARBA00022679"/>
    </source>
</evidence>
<dbReference type="EMBL" id="JAGVWE010000004">
    <property type="protein sequence ID" value="MBS3063168.1"/>
    <property type="molecule type" value="Genomic_DNA"/>
</dbReference>
<evidence type="ECO:0000256" key="15">
    <source>
        <dbReference type="ARBA" id="ARBA00030544"/>
    </source>
</evidence>
<evidence type="ECO:0000256" key="6">
    <source>
        <dbReference type="ARBA" id="ARBA00017394"/>
    </source>
</evidence>
<keyword evidence="12 19" id="KW-0418">Kinase</keyword>
<accession>A0A8T4L7B3</accession>
<dbReference type="Proteomes" id="UP000678237">
    <property type="component" value="Unassembled WGS sequence"/>
</dbReference>
<evidence type="ECO:0000256" key="5">
    <source>
        <dbReference type="ARBA" id="ARBA00011987"/>
    </source>
</evidence>
<comment type="similarity">
    <text evidence="4">Belongs to the archaeal riboflavin kinase family.</text>
</comment>
<keyword evidence="13" id="KW-0460">Magnesium</keyword>
<dbReference type="AlphaFoldDB" id="A0A8T4L7B3"/>
<comment type="caution">
    <text evidence="19">The sequence shown here is derived from an EMBL/GenBank/DDBJ whole genome shotgun (WGS) entry which is preliminary data.</text>
</comment>
<protein>
    <recommendedName>
        <fullName evidence="6">Riboflavin kinase</fullName>
        <ecNumber evidence="5">2.7.1.161</ecNumber>
    </recommendedName>
    <alternativeName>
        <fullName evidence="15">CTP-dependent riboflavin kinase</fullName>
    </alternativeName>
    <alternativeName>
        <fullName evidence="16">CTP:riboflavin 5'-phosphotransferase</fullName>
    </alternativeName>
    <alternativeName>
        <fullName evidence="14">Flavokinase</fullName>
    </alternativeName>
</protein>
<gene>
    <name evidence="19" type="ORF">J4203_04800</name>
</gene>
<dbReference type="GO" id="GO:0046872">
    <property type="term" value="F:metal ion binding"/>
    <property type="evidence" value="ECO:0007669"/>
    <property type="project" value="UniProtKB-KW"/>
</dbReference>
<keyword evidence="8" id="KW-0288">FMN</keyword>
<evidence type="ECO:0000256" key="13">
    <source>
        <dbReference type="ARBA" id="ARBA00022842"/>
    </source>
</evidence>
<dbReference type="Gene3D" id="1.10.10.10">
    <property type="entry name" value="Winged helix-like DNA-binding domain superfamily/Winged helix DNA-binding domain"/>
    <property type="match status" value="1"/>
</dbReference>
<evidence type="ECO:0000313" key="20">
    <source>
        <dbReference type="Proteomes" id="UP000678237"/>
    </source>
</evidence>
<evidence type="ECO:0000256" key="14">
    <source>
        <dbReference type="ARBA" id="ARBA00029789"/>
    </source>
</evidence>
<keyword evidence="10" id="KW-0479">Metal-binding</keyword>
<dbReference type="Pfam" id="PF01982">
    <property type="entry name" value="CTP-dep_RFKase"/>
    <property type="match status" value="1"/>
</dbReference>
<reference evidence="19" key="2">
    <citation type="submission" date="2021-05" db="EMBL/GenBank/DDBJ databases">
        <title>Protein family content uncovers lineage relationships and bacterial pathway maintenance mechanisms in DPANN archaea.</title>
        <authorList>
            <person name="Castelle C.J."/>
            <person name="Meheust R."/>
            <person name="Jaffe A.L."/>
            <person name="Seitz K."/>
            <person name="Gong X."/>
            <person name="Baker B.J."/>
            <person name="Banfield J.F."/>
        </authorList>
    </citation>
    <scope>NUCLEOTIDE SEQUENCE</scope>
    <source>
        <strain evidence="19">RIFCSPLOWO2_01_FULL_58_19</strain>
    </source>
</reference>
<comment type="function">
    <text evidence="2">Catalyzes the CTP-dependent phosphorylation of riboflavin (vitamin B2) to form flavin mononucleotide (FMN).</text>
</comment>
<comment type="cofactor">
    <cofactor evidence="1">
        <name>Mg(2+)</name>
        <dbReference type="ChEBI" id="CHEBI:18420"/>
    </cofactor>
</comment>
<comment type="catalytic activity">
    <reaction evidence="17">
        <text>riboflavin + CTP = CDP + FMN + H(+)</text>
        <dbReference type="Rhea" id="RHEA:25021"/>
        <dbReference type="ChEBI" id="CHEBI:15378"/>
        <dbReference type="ChEBI" id="CHEBI:37563"/>
        <dbReference type="ChEBI" id="CHEBI:57986"/>
        <dbReference type="ChEBI" id="CHEBI:58069"/>
        <dbReference type="ChEBI" id="CHEBI:58210"/>
        <dbReference type="EC" id="2.7.1.161"/>
    </reaction>
</comment>
<dbReference type="SUPFAM" id="SSF46785">
    <property type="entry name" value="Winged helix' DNA-binding domain"/>
    <property type="match status" value="1"/>
</dbReference>
<dbReference type="PANTHER" id="PTHR40706">
    <property type="entry name" value="RIBOFLAVIN KINASE"/>
    <property type="match status" value="1"/>
</dbReference>
<evidence type="ECO:0000256" key="1">
    <source>
        <dbReference type="ARBA" id="ARBA00001946"/>
    </source>
</evidence>
<comment type="pathway">
    <text evidence="3">Cofactor biosynthesis; FMN biosynthesis; FMN from riboflavin (CTP route): step 1/1.</text>
</comment>
<evidence type="ECO:0000313" key="19">
    <source>
        <dbReference type="EMBL" id="MBS3063168.1"/>
    </source>
</evidence>
<dbReference type="SUPFAM" id="SSF82114">
    <property type="entry name" value="Riboflavin kinase-like"/>
    <property type="match status" value="1"/>
</dbReference>
<dbReference type="Gene3D" id="2.40.30.30">
    <property type="entry name" value="Riboflavin kinase-like"/>
    <property type="match status" value="1"/>
</dbReference>
<dbReference type="EC" id="2.7.1.161" evidence="5"/>
<evidence type="ECO:0000256" key="7">
    <source>
        <dbReference type="ARBA" id="ARBA00022630"/>
    </source>
</evidence>
<dbReference type="GO" id="GO:0000166">
    <property type="term" value="F:nucleotide binding"/>
    <property type="evidence" value="ECO:0007669"/>
    <property type="project" value="UniProtKB-KW"/>
</dbReference>
<dbReference type="InterPro" id="IPR023465">
    <property type="entry name" value="Riboflavin_kinase_dom_sf"/>
</dbReference>
<evidence type="ECO:0000256" key="3">
    <source>
        <dbReference type="ARBA" id="ARBA00005219"/>
    </source>
</evidence>
<dbReference type="InterPro" id="IPR023602">
    <property type="entry name" value="Riboflavin_kinase_CTP-dep"/>
</dbReference>
<dbReference type="InterPro" id="IPR036390">
    <property type="entry name" value="WH_DNA-bd_sf"/>
</dbReference>
<evidence type="ECO:0000256" key="16">
    <source>
        <dbReference type="ARBA" id="ARBA00033116"/>
    </source>
</evidence>
<dbReference type="PANTHER" id="PTHR40706:SF1">
    <property type="entry name" value="RIBOFLAVIN KINASE"/>
    <property type="match status" value="1"/>
</dbReference>
<evidence type="ECO:0000256" key="11">
    <source>
        <dbReference type="ARBA" id="ARBA00022741"/>
    </source>
</evidence>
<keyword evidence="7" id="KW-0285">Flavoprotein</keyword>
<organism evidence="19 20">
    <name type="scientific">Candidatus Iainarchaeum sp</name>
    <dbReference type="NCBI Taxonomy" id="3101447"/>
    <lineage>
        <taxon>Archaea</taxon>
        <taxon>Candidatus Iainarchaeota</taxon>
        <taxon>Candidatus Iainarchaeia</taxon>
        <taxon>Candidatus Iainarchaeales</taxon>
        <taxon>Candidatus Iainarchaeaceae</taxon>
        <taxon>Candidatus Iainarchaeum</taxon>
    </lineage>
</organism>
<evidence type="ECO:0000256" key="8">
    <source>
        <dbReference type="ARBA" id="ARBA00022643"/>
    </source>
</evidence>
<evidence type="ECO:0000256" key="12">
    <source>
        <dbReference type="ARBA" id="ARBA00022777"/>
    </source>
</evidence>
<dbReference type="InterPro" id="IPR039063">
    <property type="entry name" value="RibK_CTP-dep"/>
</dbReference>
<feature type="domain" description="Riboflavin kinase" evidence="18">
    <location>
        <begin position="99"/>
        <end position="215"/>
    </location>
</feature>
<evidence type="ECO:0000256" key="4">
    <source>
        <dbReference type="ARBA" id="ARBA00006428"/>
    </source>
</evidence>
<sequence>MSSEHFFLLLEVLKQAGLQGTARSSTTRLARVLHCSQQTVSRQLRELEARSLLLRRASPLGVELSLSPQGQRLLQGVYTELCQSLQASGNPCTLSGTVETGLMEGAYYLSLPPYQRQLREKLGFPPFKGTLNLHVNETDLHAFLAQAKPLHVEGFQSEERSFGGLKAYRVLVNGKIPAALIHPDRTTHKNVAEVIAEKKLRDQLGLKDGDRVSLTLQEESHA</sequence>
<proteinExistence type="inferred from homology"/>
<evidence type="ECO:0000256" key="2">
    <source>
        <dbReference type="ARBA" id="ARBA00003072"/>
    </source>
</evidence>
<dbReference type="InterPro" id="IPR036388">
    <property type="entry name" value="WH-like_DNA-bd_sf"/>
</dbReference>
<reference evidence="19" key="1">
    <citation type="submission" date="2021-03" db="EMBL/GenBank/DDBJ databases">
        <authorList>
            <person name="Jaffe A."/>
        </authorList>
    </citation>
    <scope>NUCLEOTIDE SEQUENCE</scope>
    <source>
        <strain evidence="19">RIFCSPLOWO2_01_FULL_58_19</strain>
    </source>
</reference>
<keyword evidence="9" id="KW-0808">Transferase</keyword>
<keyword evidence="11" id="KW-0547">Nucleotide-binding</keyword>
<evidence type="ECO:0000256" key="17">
    <source>
        <dbReference type="ARBA" id="ARBA00047857"/>
    </source>
</evidence>